<sequence>MGGEIRLLGSRMSLFCVRVEWGLRLKGVEYEYVAEDVRNKSDLLLKSNPVHKKVPVLLVEDGRAIAESLVILEYIDDRWKGGQKLLPEDPYDRAQARFWAPFADDKCLMAPWAACRAEGEEKVKAMEVVAESFDLLEKQLQGKEWFGGEEIGYLDVVLGGIPYCVGVVEEIGEVKILEEKRFPLLNE</sequence>
<proteinExistence type="predicted"/>
<evidence type="ECO:0000313" key="2">
    <source>
        <dbReference type="Proteomes" id="UP001057402"/>
    </source>
</evidence>
<dbReference type="Proteomes" id="UP001057402">
    <property type="component" value="Chromosome 4"/>
</dbReference>
<organism evidence="1 2">
    <name type="scientific">Melastoma candidum</name>
    <dbReference type="NCBI Taxonomy" id="119954"/>
    <lineage>
        <taxon>Eukaryota</taxon>
        <taxon>Viridiplantae</taxon>
        <taxon>Streptophyta</taxon>
        <taxon>Embryophyta</taxon>
        <taxon>Tracheophyta</taxon>
        <taxon>Spermatophyta</taxon>
        <taxon>Magnoliopsida</taxon>
        <taxon>eudicotyledons</taxon>
        <taxon>Gunneridae</taxon>
        <taxon>Pentapetalae</taxon>
        <taxon>rosids</taxon>
        <taxon>malvids</taxon>
        <taxon>Myrtales</taxon>
        <taxon>Melastomataceae</taxon>
        <taxon>Melastomatoideae</taxon>
        <taxon>Melastomateae</taxon>
        <taxon>Melastoma</taxon>
    </lineage>
</organism>
<keyword evidence="2" id="KW-1185">Reference proteome</keyword>
<dbReference type="EMBL" id="CM042883">
    <property type="protein sequence ID" value="KAI4375483.1"/>
    <property type="molecule type" value="Genomic_DNA"/>
</dbReference>
<reference evidence="2" key="1">
    <citation type="journal article" date="2023" name="Front. Plant Sci.">
        <title>Chromosomal-level genome assembly of Melastoma candidum provides insights into trichome evolution.</title>
        <authorList>
            <person name="Zhong Y."/>
            <person name="Wu W."/>
            <person name="Sun C."/>
            <person name="Zou P."/>
            <person name="Liu Y."/>
            <person name="Dai S."/>
            <person name="Zhou R."/>
        </authorList>
    </citation>
    <scope>NUCLEOTIDE SEQUENCE [LARGE SCALE GENOMIC DNA]</scope>
</reference>
<name>A0ACB9RDG0_9MYRT</name>
<evidence type="ECO:0000313" key="1">
    <source>
        <dbReference type="EMBL" id="KAI4375483.1"/>
    </source>
</evidence>
<accession>A0ACB9RDG0</accession>
<gene>
    <name evidence="1" type="ORF">MLD38_013347</name>
</gene>
<protein>
    <submittedName>
        <fullName evidence="1">Uncharacterized protein</fullName>
    </submittedName>
</protein>
<comment type="caution">
    <text evidence="1">The sequence shown here is derived from an EMBL/GenBank/DDBJ whole genome shotgun (WGS) entry which is preliminary data.</text>
</comment>